<sequence length="51" mass="6116">MRIVEDKDGERFLVIESDEDFEKFKEDLLKIAREKAKDRARKPSYETQSPK</sequence>
<gene>
    <name evidence="1" type="ordered locus">LD85_1583</name>
</gene>
<accession>D2PC29</accession>
<dbReference type="HOGENOM" id="CLU_210681_1_0_2"/>
<evidence type="ECO:0000313" key="1">
    <source>
        <dbReference type="EMBL" id="ADB87249.1"/>
    </source>
</evidence>
<dbReference type="EMBL" id="CP001731">
    <property type="protein sequence ID" value="ADB87249.1"/>
    <property type="molecule type" value="Genomic_DNA"/>
</dbReference>
<reference evidence="2" key="1">
    <citation type="journal article" date="2009" name="Proc. Natl. Acad. Sci. U.S.A.">
        <title>Biogeography of the Sulfolobus islandicus pan-genome.</title>
        <authorList>
            <person name="Reno M.L."/>
            <person name="Held N.L."/>
            <person name="Fields C.J."/>
            <person name="Burke P.V."/>
            <person name="Whitaker R.J."/>
        </authorList>
    </citation>
    <scope>NUCLEOTIDE SEQUENCE [LARGE SCALE GENOMIC DNA]</scope>
    <source>
        <strain evidence="2">L.D.8.5 / Lassen #2</strain>
    </source>
</reference>
<organism evidence="1 2">
    <name type="scientific">Saccharolobus islandicus (strain L.D.8.5 / Lassen #2)</name>
    <name type="common">Sulfolobus islandicus</name>
    <dbReference type="NCBI Taxonomy" id="425944"/>
    <lineage>
        <taxon>Archaea</taxon>
        <taxon>Thermoproteota</taxon>
        <taxon>Thermoprotei</taxon>
        <taxon>Sulfolobales</taxon>
        <taxon>Sulfolobaceae</taxon>
        <taxon>Saccharolobus</taxon>
    </lineage>
</organism>
<dbReference type="Proteomes" id="UP000001404">
    <property type="component" value="Chromosome"/>
</dbReference>
<dbReference type="KEGG" id="sii:LD85_1583"/>
<dbReference type="AlphaFoldDB" id="D2PC29"/>
<protein>
    <submittedName>
        <fullName evidence="1">Uncharacterized protein</fullName>
    </submittedName>
</protein>
<name>D2PC29_SACI9</name>
<evidence type="ECO:0000313" key="2">
    <source>
        <dbReference type="Proteomes" id="UP000001404"/>
    </source>
</evidence>
<proteinExistence type="predicted"/>